<reference evidence="1 2" key="1">
    <citation type="journal article" date="2021" name="Appl. Environ. Microbiol.">
        <title>Genetic linkage and physical mapping for an oyster mushroom Pleurotus cornucopiae and QTL analysis for the trait cap color.</title>
        <authorList>
            <person name="Zhang Y."/>
            <person name="Gao W."/>
            <person name="Sonnenberg A."/>
            <person name="Chen Q."/>
            <person name="Zhang J."/>
            <person name="Huang C."/>
        </authorList>
    </citation>
    <scope>NUCLEOTIDE SEQUENCE [LARGE SCALE GENOMIC DNA]</scope>
    <source>
        <strain evidence="1">CCMSSC00406</strain>
    </source>
</reference>
<dbReference type="Proteomes" id="UP000824881">
    <property type="component" value="Unassembled WGS sequence"/>
</dbReference>
<evidence type="ECO:0000313" key="2">
    <source>
        <dbReference type="Proteomes" id="UP000824881"/>
    </source>
</evidence>
<gene>
    <name evidence="1" type="ORF">CCMSSC00406_0003355</name>
</gene>
<protein>
    <submittedName>
        <fullName evidence="1">Uncharacterized protein</fullName>
    </submittedName>
</protein>
<proteinExistence type="predicted"/>
<sequence length="978" mass="104542">MAGASHRPTSSMPNLQPPAPPRRMTMPSSSPRPPSPLRNGFVYDTSTGIDPDIQSDSGSEDDGSDDSDGYHRPRGGRRGTRSPSPSASVTQLAANLAHRVGSLVSSTMTPRSPSASSAQLQFPNPPSHHPGLSAAEIESEAERERDRTRREAERILTAEAEERKRVEERVLALLHKANATNTLPPPPARSQTLPPSPTPSQKEGLGGWWQAAKNKLTPTKEPLTPAQQVIQEAKSREKEERKRAKEREKEGGDYYNESKGKEREWPTNPNTKYSDPTLLKLNTPQIPRKPPPQAPSPSSPTPSRGMFGSSPQPTSDALLPPLSASPKLMSPSTSPRPHASPSVPSLSSNLASPNLLASPANKTSAANSPTSRQPTPLPIYATFTPSGTLDVPSTVLAIARRFEKLERWTVGHVRALEERMGDVEAWLVEKENAKEAEQKEKEQANGRNQPNGGDQSKVQEEMNGVREELGELQSRFSMLGREVAKLAMAMPSDMDSPPRPPPQQRQPPPVAAASPSQPSAPMLPDFTLSTLGDLSLTPSRGEKRDSQWGDLPISSVPSKMPVQVRDTPRKASEQGIVSESEDEFGDQASVDAPSTSRSLERQSNEALASRDAREAATREEQAIKEEEAILDLGVGMSPMTSPLATPHRRVPSLTARESTSPPLASRTARGAAISKRASGTRLPYPSGDYAPLPPGTELAVSPSSTGATSPDPDRRNSAISGLPSMPSSPPFGAPTRVLSPGPMPGSRTNVMIGNLNRPLPTPTTSSQSQRLVSPRPSPSPSVSPTPRKRYTVALGEPITRGSAMLSESDNDANEGGSEAESEDDTFADETIGKKGSARIASSLLKDASSSTASLNSLPPESGFPPATGLTRQKHVSPRSNDFSSNASQGHKPRAQSIYGLSSVYQTAPPKPVAPLNPGRLRSSRSTDKFAGNGSGPEGKFVDPLLLRRQEKAKTKEIAMPKPIGKVPIGDLVAFFDKS</sequence>
<keyword evidence="2" id="KW-1185">Reference proteome</keyword>
<name>A0ACB7J8P9_PLECO</name>
<evidence type="ECO:0000313" key="1">
    <source>
        <dbReference type="EMBL" id="KAG9226972.1"/>
    </source>
</evidence>
<organism evidence="1 2">
    <name type="scientific">Pleurotus cornucopiae</name>
    <name type="common">Cornucopia mushroom</name>
    <dbReference type="NCBI Taxonomy" id="5321"/>
    <lineage>
        <taxon>Eukaryota</taxon>
        <taxon>Fungi</taxon>
        <taxon>Dikarya</taxon>
        <taxon>Basidiomycota</taxon>
        <taxon>Agaricomycotina</taxon>
        <taxon>Agaricomycetes</taxon>
        <taxon>Agaricomycetidae</taxon>
        <taxon>Agaricales</taxon>
        <taxon>Pleurotineae</taxon>
        <taxon>Pleurotaceae</taxon>
        <taxon>Pleurotus</taxon>
    </lineage>
</organism>
<dbReference type="EMBL" id="WQMT02000002">
    <property type="protein sequence ID" value="KAG9226972.1"/>
    <property type="molecule type" value="Genomic_DNA"/>
</dbReference>
<comment type="caution">
    <text evidence="1">The sequence shown here is derived from an EMBL/GenBank/DDBJ whole genome shotgun (WGS) entry which is preliminary data.</text>
</comment>
<accession>A0ACB7J8P9</accession>